<organism evidence="5 6">
    <name type="scientific">Mycena venus</name>
    <dbReference type="NCBI Taxonomy" id="2733690"/>
    <lineage>
        <taxon>Eukaryota</taxon>
        <taxon>Fungi</taxon>
        <taxon>Dikarya</taxon>
        <taxon>Basidiomycota</taxon>
        <taxon>Agaricomycotina</taxon>
        <taxon>Agaricomycetes</taxon>
        <taxon>Agaricomycetidae</taxon>
        <taxon>Agaricales</taxon>
        <taxon>Marasmiineae</taxon>
        <taxon>Mycenaceae</taxon>
        <taxon>Mycena</taxon>
    </lineage>
</organism>
<dbReference type="Gene3D" id="2.40.50.40">
    <property type="match status" value="2"/>
</dbReference>
<comment type="subcellular location">
    <subcellularLocation>
        <location evidence="1">Nucleus</location>
    </subcellularLocation>
</comment>
<dbReference type="InterPro" id="IPR016197">
    <property type="entry name" value="Chromo-like_dom_sf"/>
</dbReference>
<evidence type="ECO:0000256" key="3">
    <source>
        <dbReference type="SAM" id="MobiDB-lite"/>
    </source>
</evidence>
<dbReference type="GO" id="GO:0005634">
    <property type="term" value="C:nucleus"/>
    <property type="evidence" value="ECO:0007669"/>
    <property type="project" value="UniProtKB-SubCell"/>
</dbReference>
<feature type="region of interest" description="Disordered" evidence="3">
    <location>
        <begin position="86"/>
        <end position="121"/>
    </location>
</feature>
<feature type="compositionally biased region" description="Acidic residues" evidence="3">
    <location>
        <begin position="108"/>
        <end position="117"/>
    </location>
</feature>
<evidence type="ECO:0000313" key="6">
    <source>
        <dbReference type="Proteomes" id="UP000620124"/>
    </source>
</evidence>
<evidence type="ECO:0000313" key="5">
    <source>
        <dbReference type="EMBL" id="KAF7335573.1"/>
    </source>
</evidence>
<dbReference type="PROSITE" id="PS50013">
    <property type="entry name" value="CHROMO_2"/>
    <property type="match status" value="1"/>
</dbReference>
<feature type="compositionally biased region" description="Basic residues" evidence="3">
    <location>
        <begin position="86"/>
        <end position="103"/>
    </location>
</feature>
<dbReference type="InterPro" id="IPR000953">
    <property type="entry name" value="Chromo/chromo_shadow_dom"/>
</dbReference>
<feature type="compositionally biased region" description="Acidic residues" evidence="3">
    <location>
        <begin position="20"/>
        <end position="29"/>
    </location>
</feature>
<feature type="domain" description="Chromo" evidence="4">
    <location>
        <begin position="31"/>
        <end position="93"/>
    </location>
</feature>
<dbReference type="AlphaFoldDB" id="A0A8H6X6Z8"/>
<keyword evidence="6" id="KW-1185">Reference proteome</keyword>
<gene>
    <name evidence="5" type="ORF">MVEN_02211400</name>
</gene>
<protein>
    <submittedName>
        <fullName evidence="5">Chromatin-associated protein swi6</fullName>
    </submittedName>
</protein>
<comment type="caution">
    <text evidence="5">The sequence shown here is derived from an EMBL/GenBank/DDBJ whole genome shotgun (WGS) entry which is preliminary data.</text>
</comment>
<dbReference type="InterPro" id="IPR008251">
    <property type="entry name" value="Chromo_shadow_dom"/>
</dbReference>
<feature type="region of interest" description="Disordered" evidence="3">
    <location>
        <begin position="1"/>
        <end position="29"/>
    </location>
</feature>
<dbReference type="InterPro" id="IPR023780">
    <property type="entry name" value="Chromo_domain"/>
</dbReference>
<dbReference type="PANTHER" id="PTHR22812">
    <property type="entry name" value="CHROMOBOX PROTEIN"/>
    <property type="match status" value="1"/>
</dbReference>
<dbReference type="GO" id="GO:0006338">
    <property type="term" value="P:chromatin remodeling"/>
    <property type="evidence" value="ECO:0007669"/>
    <property type="project" value="UniProtKB-ARBA"/>
</dbReference>
<dbReference type="EMBL" id="JACAZI010000024">
    <property type="protein sequence ID" value="KAF7335573.1"/>
    <property type="molecule type" value="Genomic_DNA"/>
</dbReference>
<proteinExistence type="predicted"/>
<accession>A0A8H6X6Z8</accession>
<dbReference type="SUPFAM" id="SSF54160">
    <property type="entry name" value="Chromo domain-like"/>
    <property type="match status" value="2"/>
</dbReference>
<reference evidence="5" key="1">
    <citation type="submission" date="2020-05" db="EMBL/GenBank/DDBJ databases">
        <title>Mycena genomes resolve the evolution of fungal bioluminescence.</title>
        <authorList>
            <person name="Tsai I.J."/>
        </authorList>
    </citation>
    <scope>NUCLEOTIDE SEQUENCE</scope>
    <source>
        <strain evidence="5">CCC161011</strain>
    </source>
</reference>
<evidence type="ECO:0000256" key="2">
    <source>
        <dbReference type="ARBA" id="ARBA00023242"/>
    </source>
</evidence>
<dbReference type="Pfam" id="PF01393">
    <property type="entry name" value="Chromo_shadow"/>
    <property type="match status" value="1"/>
</dbReference>
<sequence>MNQEESEVEDNESDRQQSGGEEDEAEDSEWYEIEAILDARKGIFEKKKFGYLVKWKGYGSDQNSWVAEADAGNATDLIDAYWDQRNKKKAPKKVAKKESKRSRKCMEESEYEYDPDDPMSMAKTRGRDESVLLSDGNIDTEDDELAMSVVEKPERKTSKKFEESIDLVDSKIPDDDQFGPMPAEYLDEATWDQLIQQIHTVSRVGDKLYVFFTLHGGEHVRMSSQICADKFPKLLLNFYEAHLNIQ</sequence>
<dbReference type="SMART" id="SM00298">
    <property type="entry name" value="CHROMO"/>
    <property type="match status" value="1"/>
</dbReference>
<name>A0A8H6X6Z8_9AGAR</name>
<dbReference type="InterPro" id="IPR051219">
    <property type="entry name" value="Heterochromatin_chromo-domain"/>
</dbReference>
<dbReference type="Pfam" id="PF00385">
    <property type="entry name" value="Chromo"/>
    <property type="match status" value="1"/>
</dbReference>
<feature type="compositionally biased region" description="Acidic residues" evidence="3">
    <location>
        <begin position="1"/>
        <end position="12"/>
    </location>
</feature>
<keyword evidence="2" id="KW-0539">Nucleus</keyword>
<dbReference type="OrthoDB" id="433924at2759"/>
<evidence type="ECO:0000259" key="4">
    <source>
        <dbReference type="PROSITE" id="PS50013"/>
    </source>
</evidence>
<dbReference type="Proteomes" id="UP000620124">
    <property type="component" value="Unassembled WGS sequence"/>
</dbReference>
<evidence type="ECO:0000256" key="1">
    <source>
        <dbReference type="ARBA" id="ARBA00004123"/>
    </source>
</evidence>